<accession>A0ABT1NVD0</accession>
<sequence length="123" mass="14206">MKLFRLLMLLVFSSGVYAENFDARILFAEAAMQSEEGKEYEKLVRESTWDADHECFLESAKVRATPGHYQLVATIDREGNAKMVEVRPIHHYSSCVAIWFANNKFPKPPRHNRPIRLEVNAQP</sequence>
<organism evidence="2 3">
    <name type="scientific">Microbulbifer elongatus</name>
    <dbReference type="NCBI Taxonomy" id="86173"/>
    <lineage>
        <taxon>Bacteria</taxon>
        <taxon>Pseudomonadati</taxon>
        <taxon>Pseudomonadota</taxon>
        <taxon>Gammaproteobacteria</taxon>
        <taxon>Cellvibrionales</taxon>
        <taxon>Microbulbiferaceae</taxon>
        <taxon>Microbulbifer</taxon>
    </lineage>
</organism>
<evidence type="ECO:0000313" key="3">
    <source>
        <dbReference type="Proteomes" id="UP001205566"/>
    </source>
</evidence>
<evidence type="ECO:0000313" key="2">
    <source>
        <dbReference type="EMBL" id="MCQ3827860.1"/>
    </source>
</evidence>
<dbReference type="EMBL" id="JACASI010000007">
    <property type="protein sequence ID" value="MCQ3827860.1"/>
    <property type="molecule type" value="Genomic_DNA"/>
</dbReference>
<comment type="caution">
    <text evidence="2">The sequence shown here is derived from an EMBL/GenBank/DDBJ whole genome shotgun (WGS) entry which is preliminary data.</text>
</comment>
<keyword evidence="3" id="KW-1185">Reference proteome</keyword>
<feature type="chain" id="PRO_5045759598" evidence="1">
    <location>
        <begin position="19"/>
        <end position="123"/>
    </location>
</feature>
<evidence type="ECO:0000256" key="1">
    <source>
        <dbReference type="SAM" id="SignalP"/>
    </source>
</evidence>
<protein>
    <submittedName>
        <fullName evidence="2">Uncharacterized protein</fullName>
    </submittedName>
</protein>
<reference evidence="2" key="1">
    <citation type="thesis" date="2020" institute="Technische Universitat Dresden" country="Dresden, Germany">
        <title>The Agarolytic System of Microbulbifer elongatus PORT2, Isolated from Batu Karas, Pangandaran West Java Indonesia.</title>
        <authorList>
            <person name="Anggraeni S.R."/>
        </authorList>
    </citation>
    <scope>NUCLEOTIDE SEQUENCE</scope>
    <source>
        <strain evidence="2">PORT2</strain>
    </source>
</reference>
<name>A0ABT1NVD0_9GAMM</name>
<gene>
    <name evidence="2" type="ORF">HXX02_00220</name>
</gene>
<proteinExistence type="predicted"/>
<keyword evidence="1" id="KW-0732">Signal</keyword>
<feature type="signal peptide" evidence="1">
    <location>
        <begin position="1"/>
        <end position="18"/>
    </location>
</feature>
<dbReference type="RefSeq" id="WP_255872795.1">
    <property type="nucleotide sequence ID" value="NZ_JACASI010000007.1"/>
</dbReference>
<dbReference type="Proteomes" id="UP001205566">
    <property type="component" value="Unassembled WGS sequence"/>
</dbReference>